<dbReference type="RefSeq" id="WP_271013217.1">
    <property type="nucleotide sequence ID" value="NZ_JAQIFT010000062.1"/>
</dbReference>
<name>A0AA42DQH5_9FIRM</name>
<proteinExistence type="predicted"/>
<keyword evidence="1" id="KW-0472">Membrane</keyword>
<gene>
    <name evidence="2" type="ORF">PBV87_17990</name>
</gene>
<organism evidence="2 3">
    <name type="scientific">Holtiella tumoricola</name>
    <dbReference type="NCBI Taxonomy" id="3018743"/>
    <lineage>
        <taxon>Bacteria</taxon>
        <taxon>Bacillati</taxon>
        <taxon>Bacillota</taxon>
        <taxon>Clostridia</taxon>
        <taxon>Lachnospirales</taxon>
        <taxon>Cellulosilyticaceae</taxon>
        <taxon>Holtiella</taxon>
    </lineage>
</organism>
<feature type="transmembrane region" description="Helical" evidence="1">
    <location>
        <begin position="12"/>
        <end position="34"/>
    </location>
</feature>
<evidence type="ECO:0000313" key="2">
    <source>
        <dbReference type="EMBL" id="MDA3733372.1"/>
    </source>
</evidence>
<reference evidence="2" key="1">
    <citation type="journal article" date="2023" name="Int. J. Syst. Evol. Microbiol.">
        <title>&lt;i&gt;Holtiella tumoricola&lt;/i&gt; gen. nov. sp. nov., isolated from a human clinical sample.</title>
        <authorList>
            <person name="Allen-Vercoe E."/>
            <person name="Daigneault M.C."/>
            <person name="Vancuren S.J."/>
            <person name="Cochrane K."/>
            <person name="O'Neal L.L."/>
            <person name="Sankaranarayanan K."/>
            <person name="Lawson P.A."/>
        </authorList>
    </citation>
    <scope>NUCLEOTIDE SEQUENCE</scope>
    <source>
        <strain evidence="2">CC70A</strain>
    </source>
</reference>
<dbReference type="Proteomes" id="UP001169242">
    <property type="component" value="Unassembled WGS sequence"/>
</dbReference>
<evidence type="ECO:0000256" key="1">
    <source>
        <dbReference type="SAM" id="Phobius"/>
    </source>
</evidence>
<accession>A0AA42DQH5</accession>
<dbReference type="EMBL" id="JAQIFT010000062">
    <property type="protein sequence ID" value="MDA3733372.1"/>
    <property type="molecule type" value="Genomic_DNA"/>
</dbReference>
<dbReference type="InterPro" id="IPR032820">
    <property type="entry name" value="ATPase_put"/>
</dbReference>
<feature type="transmembrane region" description="Helical" evidence="1">
    <location>
        <begin position="46"/>
        <end position="65"/>
    </location>
</feature>
<evidence type="ECO:0000313" key="3">
    <source>
        <dbReference type="Proteomes" id="UP001169242"/>
    </source>
</evidence>
<dbReference type="Pfam" id="PF09527">
    <property type="entry name" value="ATPase_gene1"/>
    <property type="match status" value="1"/>
</dbReference>
<sequence>MKKKGWIRALALLEQVGFSMAVPIFLCVFLGIFIDNTTNKSPLFLIIFIFLGVGAAFRNLFYIIGKEAKRGEKERDE</sequence>
<comment type="caution">
    <text evidence="2">The sequence shown here is derived from an EMBL/GenBank/DDBJ whole genome shotgun (WGS) entry which is preliminary data.</text>
</comment>
<keyword evidence="1" id="KW-1133">Transmembrane helix</keyword>
<keyword evidence="3" id="KW-1185">Reference proteome</keyword>
<keyword evidence="1" id="KW-0812">Transmembrane</keyword>
<dbReference type="AlphaFoldDB" id="A0AA42DQH5"/>
<protein>
    <submittedName>
        <fullName evidence="2">AtpZ/AtpI family protein</fullName>
    </submittedName>
</protein>